<dbReference type="InterPro" id="IPR014722">
    <property type="entry name" value="Rib_uL2_dom2"/>
</dbReference>
<dbReference type="AlphaFoldDB" id="A0ABD3QLS6"/>
<reference evidence="10 11" key="1">
    <citation type="journal article" date="2020" name="G3 (Bethesda)">
        <title>Improved Reference Genome for Cyclotella cryptica CCMP332, a Model for Cell Wall Morphogenesis, Salinity Adaptation, and Lipid Production in Diatoms (Bacillariophyta).</title>
        <authorList>
            <person name="Roberts W.R."/>
            <person name="Downey K.M."/>
            <person name="Ruck E.C."/>
            <person name="Traller J.C."/>
            <person name="Alverson A.J."/>
        </authorList>
    </citation>
    <scope>NUCLEOTIDE SEQUENCE [LARGE SCALE GENOMIC DNA]</scope>
    <source>
        <strain evidence="10 11">CCMP332</strain>
    </source>
</reference>
<evidence type="ECO:0000256" key="1">
    <source>
        <dbReference type="ARBA" id="ARBA00004229"/>
    </source>
</evidence>
<keyword evidence="3" id="KW-0150">Chloroplast</keyword>
<evidence type="ECO:0000256" key="7">
    <source>
        <dbReference type="ARBA" id="ARBA00022980"/>
    </source>
</evidence>
<dbReference type="InterPro" id="IPR057264">
    <property type="entry name" value="Ribosomal_uL24_C"/>
</dbReference>
<dbReference type="PANTHER" id="PTHR12903">
    <property type="entry name" value="MITOCHONDRIAL RIBOSOMAL PROTEIN L24"/>
    <property type="match status" value="1"/>
</dbReference>
<dbReference type="NCBIfam" id="TIGR01079">
    <property type="entry name" value="rplX_bact"/>
    <property type="match status" value="1"/>
</dbReference>
<keyword evidence="4" id="KW-0934">Plastid</keyword>
<keyword evidence="11" id="KW-1185">Reference proteome</keyword>
<dbReference type="GO" id="GO:0019843">
    <property type="term" value="F:rRNA binding"/>
    <property type="evidence" value="ECO:0007669"/>
    <property type="project" value="UniProtKB-KW"/>
</dbReference>
<protein>
    <recommendedName>
        <fullName evidence="9">Large ribosomal subunit protein uL24 C-terminal domain-containing protein</fullName>
    </recommendedName>
</protein>
<name>A0ABD3QLS6_9STRA</name>
<dbReference type="SUPFAM" id="SSF50104">
    <property type="entry name" value="Translation proteins SH3-like domain"/>
    <property type="match status" value="1"/>
</dbReference>
<keyword evidence="8" id="KW-0687">Ribonucleoprotein</keyword>
<comment type="subcellular location">
    <subcellularLocation>
        <location evidence="1">Plastid</location>
        <location evidence="1">Chloroplast</location>
    </subcellularLocation>
</comment>
<comment type="similarity">
    <text evidence="2">Belongs to the universal ribosomal protein uL24 family.</text>
</comment>
<dbReference type="CDD" id="cd06089">
    <property type="entry name" value="KOW_RPL26"/>
    <property type="match status" value="1"/>
</dbReference>
<evidence type="ECO:0000256" key="2">
    <source>
        <dbReference type="ARBA" id="ARBA00010618"/>
    </source>
</evidence>
<evidence type="ECO:0000256" key="8">
    <source>
        <dbReference type="ARBA" id="ARBA00023274"/>
    </source>
</evidence>
<evidence type="ECO:0000256" key="3">
    <source>
        <dbReference type="ARBA" id="ARBA00022528"/>
    </source>
</evidence>
<dbReference type="InterPro" id="IPR003256">
    <property type="entry name" value="Ribosomal_uL24"/>
</dbReference>
<evidence type="ECO:0000259" key="9">
    <source>
        <dbReference type="Pfam" id="PF17136"/>
    </source>
</evidence>
<evidence type="ECO:0000256" key="5">
    <source>
        <dbReference type="ARBA" id="ARBA00022730"/>
    </source>
</evidence>
<gene>
    <name evidence="10" type="ORF">HJC23_002390</name>
</gene>
<keyword evidence="6" id="KW-0694">RNA-binding</keyword>
<dbReference type="HAMAP" id="MF_01326_B">
    <property type="entry name" value="Ribosomal_uL24_B"/>
    <property type="match status" value="1"/>
</dbReference>
<dbReference type="Proteomes" id="UP001516023">
    <property type="component" value="Unassembled WGS sequence"/>
</dbReference>
<dbReference type="Pfam" id="PF17136">
    <property type="entry name" value="ribosomal_L24"/>
    <property type="match status" value="1"/>
</dbReference>
<accession>A0ABD3QLS6</accession>
<comment type="caution">
    <text evidence="10">The sequence shown here is derived from an EMBL/GenBank/DDBJ whole genome shotgun (WGS) entry which is preliminary data.</text>
</comment>
<keyword evidence="7" id="KW-0689">Ribosomal protein</keyword>
<dbReference type="GO" id="GO:0005840">
    <property type="term" value="C:ribosome"/>
    <property type="evidence" value="ECO:0007669"/>
    <property type="project" value="UniProtKB-KW"/>
</dbReference>
<keyword evidence="5" id="KW-0699">rRNA-binding</keyword>
<organism evidence="10 11">
    <name type="scientific">Cyclotella cryptica</name>
    <dbReference type="NCBI Taxonomy" id="29204"/>
    <lineage>
        <taxon>Eukaryota</taxon>
        <taxon>Sar</taxon>
        <taxon>Stramenopiles</taxon>
        <taxon>Ochrophyta</taxon>
        <taxon>Bacillariophyta</taxon>
        <taxon>Coscinodiscophyceae</taxon>
        <taxon>Thalassiosirophycidae</taxon>
        <taxon>Stephanodiscales</taxon>
        <taxon>Stephanodiscaceae</taxon>
        <taxon>Cyclotella</taxon>
    </lineage>
</organism>
<dbReference type="EMBL" id="JABMIG020000029">
    <property type="protein sequence ID" value="KAL3801097.1"/>
    <property type="molecule type" value="Genomic_DNA"/>
</dbReference>
<feature type="domain" description="Large ribosomal subunit protein uL24 C-terminal" evidence="9">
    <location>
        <begin position="70"/>
        <end position="134"/>
    </location>
</feature>
<evidence type="ECO:0000256" key="6">
    <source>
        <dbReference type="ARBA" id="ARBA00022884"/>
    </source>
</evidence>
<dbReference type="InterPro" id="IPR008991">
    <property type="entry name" value="Translation_prot_SH3-like_sf"/>
</dbReference>
<dbReference type="Gene3D" id="2.30.30.30">
    <property type="match status" value="1"/>
</dbReference>
<evidence type="ECO:0000313" key="11">
    <source>
        <dbReference type="Proteomes" id="UP001516023"/>
    </source>
</evidence>
<dbReference type="FunFam" id="2.30.30.30:FF:000042">
    <property type="entry name" value="50S ribosomal protein L24"/>
    <property type="match status" value="1"/>
</dbReference>
<proteinExistence type="inferred from homology"/>
<dbReference type="GO" id="GO:1990904">
    <property type="term" value="C:ribonucleoprotein complex"/>
    <property type="evidence" value="ECO:0007669"/>
    <property type="project" value="UniProtKB-KW"/>
</dbReference>
<dbReference type="InterPro" id="IPR041988">
    <property type="entry name" value="Ribosomal_uL24_KOW"/>
</dbReference>
<evidence type="ECO:0000313" key="10">
    <source>
        <dbReference type="EMBL" id="KAL3801097.1"/>
    </source>
</evidence>
<sequence length="197" mass="22471">MSGRVKLMNILMRQKASKLKPSHRDTPRRWNIVRGDTVQVIQRNHPEYGKQGTVSAVLRDQNRVIVETLNLGPKRIKGDPERGTKGQTVMMERSMHYSNVNLVDPVTGFPTKVTYSFLEDGTKVRISKRSGAIIPKPDILKQKPLRNLIASEDSDTMKDEDVWAVSYQKKVSKWVDMRNELLQTLEEKGLESRKTGA</sequence>
<dbReference type="GO" id="GO:0009507">
    <property type="term" value="C:chloroplast"/>
    <property type="evidence" value="ECO:0007669"/>
    <property type="project" value="UniProtKB-SubCell"/>
</dbReference>
<evidence type="ECO:0000256" key="4">
    <source>
        <dbReference type="ARBA" id="ARBA00022640"/>
    </source>
</evidence>